<reference evidence="2 3" key="1">
    <citation type="submission" date="2023-01" db="EMBL/GenBank/DDBJ databases">
        <title>Analysis of 21 Apiospora genomes using comparative genomics revels a genus with tremendous synthesis potential of carbohydrate active enzymes and secondary metabolites.</title>
        <authorList>
            <person name="Sorensen T."/>
        </authorList>
    </citation>
    <scope>NUCLEOTIDE SEQUENCE [LARGE SCALE GENOMIC DNA]</scope>
    <source>
        <strain evidence="2 3">CBS 117206</strain>
    </source>
</reference>
<dbReference type="Proteomes" id="UP001392437">
    <property type="component" value="Unassembled WGS sequence"/>
</dbReference>
<sequence length="1314" mass="146441">MDPLRLKDVKDDKVVAYLHELRQQGQSVVEIGDQLLRHVQSGTLPRICEEASRSRELRSVTLQALGRRLADPAAWEQVWAALGGTAGIVDLFARSSVEDVKALAGAIGYGSRKMHKPAAHAAAVDDLLRALVPAHYPGEPTGGQSRDRRPIQHHYARMVRASSLEFLDALIRARDTSNPLYTGSSPERLAKRHGAWMQQQVVGMLSGQIRQSGHLQLRTLFRICVTREPGEATEDRHMSASMAFGMRILRGRLDGTFPDQYWPETGQNELQVLQIVVKKLQKRGRTAKGKVNDLAIFAFELAEAIPRLRTTSQMKDMWGRVFGMWKKDPTQHLEGLVAKGLRWGIGGSQRTIGKDCCNHMTAVEPKRELNWPLLRLYCLHVPDKGVDIDTAQDLTGLGKQMWPYELFEYLLPVVPEKVKRLLQGLLDANPEYSFLSPPTNSRIGYRSPGDYSYGSTDAPSILSMSNLVKQKNFNVDLLLTRLHRDDPDTQKSAAAAVDKLRKSSATARDQPNRAQYAKGAAAMALATGDLRLYAETIEWQQRFVRDPLTVKVIFANDMVGTKEGIELLAGVPGDLPAGCTLDGLVERMDAADKILLTLTDCHKTAKAEPSFVERDWLSVQCLFDSVFRHRYWYLRKVPKRLGVADVDLFAVVWGRTLKMVEALGGRLPRAYQGVDQRARKDRQKEDRILESLSYSALLRLAESDNPGLAHELIVQTILERPDVSSWHRQFLSTGYLKRLPPKDAQAVLLGLARGVGEKLEEQSFVKVGEAEPAKHAPPHSLVKVTTVKHLAQLLDDADFISTEAAVEVLAELLQAATHRDIRIATLHSLWNVLLQLSPGADGDWLSNPLVERVLAAVESIVPVAASVSCRAVTDWDAVSQQNELPEFSDDNSALLATLLTRTWDDKKYDGLAAAYVERIVRPLWRDSIAEHRRWTAFFLRRHGAPLDAFELPDVPTYPNAWEHPLSRHWKRMPFTAMETCHAYTVWSLNRPEAQRAFIASLRADAKLRKQADVVHFLDVYDSRGHYGATPLNPIVKVLESAGQADAQLPRLVDMATEQCSAMLEDYESNIDGWKAAIARHRPPVVQAMGAEASKPGKSPLAAWDSKGRVVLERMAAMVADKKEANRKLGRQSPLPPLTAIRLVLHPFPRVPKDNEEADKLCKEYTTSLRQTLRSLLESNPLQWAQLAQEAKEAVSHTTPSECTLRVVGYLGQLETDATSPFHLSALNLLLMSVASHLLVNGKSRLAAPKVGANNNNKDKDEPSKGRAAEARLLARRLLDMVGTWLQGDELVRDAALEWKRQQKELVAALGKEAA</sequence>
<keyword evidence="3" id="KW-1185">Reference proteome</keyword>
<accession>A0AAW0QR90</accession>
<name>A0AAW0QR90_9PEZI</name>
<gene>
    <name evidence="2" type="ORF">PG999_012335</name>
</gene>
<proteinExistence type="predicted"/>
<evidence type="ECO:0000313" key="2">
    <source>
        <dbReference type="EMBL" id="KAK8101961.1"/>
    </source>
</evidence>
<feature type="region of interest" description="Disordered" evidence="1">
    <location>
        <begin position="489"/>
        <end position="513"/>
    </location>
</feature>
<feature type="compositionally biased region" description="Polar residues" evidence="1">
    <location>
        <begin position="503"/>
        <end position="513"/>
    </location>
</feature>
<evidence type="ECO:0000313" key="3">
    <source>
        <dbReference type="Proteomes" id="UP001392437"/>
    </source>
</evidence>
<evidence type="ECO:0000256" key="1">
    <source>
        <dbReference type="SAM" id="MobiDB-lite"/>
    </source>
</evidence>
<comment type="caution">
    <text evidence="2">The sequence shown here is derived from an EMBL/GenBank/DDBJ whole genome shotgun (WGS) entry which is preliminary data.</text>
</comment>
<organism evidence="2 3">
    <name type="scientific">Apiospora kogelbergensis</name>
    <dbReference type="NCBI Taxonomy" id="1337665"/>
    <lineage>
        <taxon>Eukaryota</taxon>
        <taxon>Fungi</taxon>
        <taxon>Dikarya</taxon>
        <taxon>Ascomycota</taxon>
        <taxon>Pezizomycotina</taxon>
        <taxon>Sordariomycetes</taxon>
        <taxon>Xylariomycetidae</taxon>
        <taxon>Amphisphaeriales</taxon>
        <taxon>Apiosporaceae</taxon>
        <taxon>Apiospora</taxon>
    </lineage>
</organism>
<protein>
    <submittedName>
        <fullName evidence="2">Uncharacterized protein</fullName>
    </submittedName>
</protein>
<dbReference type="EMBL" id="JAQQWP010000009">
    <property type="protein sequence ID" value="KAK8101961.1"/>
    <property type="molecule type" value="Genomic_DNA"/>
</dbReference>